<organism evidence="2 3">
    <name type="scientific">Mycolicibacterium fluoranthenivorans</name>
    <dbReference type="NCBI Taxonomy" id="258505"/>
    <lineage>
        <taxon>Bacteria</taxon>
        <taxon>Bacillati</taxon>
        <taxon>Actinomycetota</taxon>
        <taxon>Actinomycetes</taxon>
        <taxon>Mycobacteriales</taxon>
        <taxon>Mycobacteriaceae</taxon>
        <taxon>Mycolicibacterium</taxon>
    </lineage>
</organism>
<evidence type="ECO:0000313" key="3">
    <source>
        <dbReference type="Proteomes" id="UP000547444"/>
    </source>
</evidence>
<gene>
    <name evidence="2" type="ORF">FHU31_005922</name>
</gene>
<comment type="caution">
    <text evidence="2">The sequence shown here is derived from an EMBL/GenBank/DDBJ whole genome shotgun (WGS) entry which is preliminary data.</text>
</comment>
<protein>
    <recommendedName>
        <fullName evidence="4">Tail assembly chaperone</fullName>
    </recommendedName>
</protein>
<reference evidence="2 3" key="1">
    <citation type="submission" date="2020-03" db="EMBL/GenBank/DDBJ databases">
        <title>Sequencing the genomes of 1000 actinobacteria strains.</title>
        <authorList>
            <person name="Klenk H.-P."/>
        </authorList>
    </citation>
    <scope>NUCLEOTIDE SEQUENCE [LARGE SCALE GENOMIC DNA]</scope>
    <source>
        <strain evidence="2 3">DSM 44556</strain>
    </source>
</reference>
<evidence type="ECO:0000313" key="2">
    <source>
        <dbReference type="EMBL" id="NIH98898.1"/>
    </source>
</evidence>
<dbReference type="AlphaFoldDB" id="A0A7X5U5P3"/>
<dbReference type="Proteomes" id="UP000547444">
    <property type="component" value="Unassembled WGS sequence"/>
</dbReference>
<accession>A0A7X5U5P3</accession>
<name>A0A7X5U5P3_9MYCO</name>
<dbReference type="EMBL" id="JAANOW010000005">
    <property type="protein sequence ID" value="NIH98898.1"/>
    <property type="molecule type" value="Genomic_DNA"/>
</dbReference>
<dbReference type="RefSeq" id="WP_167164584.1">
    <property type="nucleotide sequence ID" value="NZ_JAANOW010000005.1"/>
</dbReference>
<evidence type="ECO:0008006" key="4">
    <source>
        <dbReference type="Google" id="ProtNLM"/>
    </source>
</evidence>
<feature type="region of interest" description="Disordered" evidence="1">
    <location>
        <begin position="183"/>
        <end position="211"/>
    </location>
</feature>
<proteinExistence type="predicted"/>
<sequence length="211" mass="23374">MATRAVNPVPVPSERLQKLLLDTNRPDPYPVTDTLVIVPPTKKRRDELRESHREIEIAQQLLARALLTAPSPRPEFPAIPGALPDKATAKQQASYKVEVTQFEKLAAGWEQLSAAWEGGVAKFEAAVAAHRAKISEQADRYTRALFGAAYDEVLAFFDDQDPELWDAFQVDLQEHFRIIPKAPEVPDDGTCPHCGHVEDTEQAGKAPESSD</sequence>
<keyword evidence="3" id="KW-1185">Reference proteome</keyword>
<evidence type="ECO:0000256" key="1">
    <source>
        <dbReference type="SAM" id="MobiDB-lite"/>
    </source>
</evidence>